<dbReference type="PANTHER" id="PTHR45947:SF3">
    <property type="entry name" value="SULFOQUINOVOSYL TRANSFERASE SQD2"/>
    <property type="match status" value="1"/>
</dbReference>
<dbReference type="Proteomes" id="UP000033996">
    <property type="component" value="Unassembled WGS sequence"/>
</dbReference>
<name>A0A837HU18_9BACT</name>
<dbReference type="InterPro" id="IPR001296">
    <property type="entry name" value="Glyco_trans_1"/>
</dbReference>
<dbReference type="GO" id="GO:0016758">
    <property type="term" value="F:hexosyltransferase activity"/>
    <property type="evidence" value="ECO:0007669"/>
    <property type="project" value="TreeGrafter"/>
</dbReference>
<dbReference type="CDD" id="cd03801">
    <property type="entry name" value="GT4_PimA-like"/>
    <property type="match status" value="1"/>
</dbReference>
<dbReference type="AlphaFoldDB" id="A0A837HU18"/>
<dbReference type="Gene3D" id="3.40.50.2000">
    <property type="entry name" value="Glycogen Phosphorylase B"/>
    <property type="match status" value="2"/>
</dbReference>
<sequence>MSVLLLSTTNNVKNGWGNITHEYCSFLNGKVEFRLLLPKNEPRYSYASYDIDYILPEFAPSIGKINIFEYLGFQYKVRESIIHTLVEFPYAWLGARLATRYRTPLIINALGTYAIRPLLKWPDKYFAEWAYNTAKIITAPSIFTKDSILKFSKTKTPIRVINEGVNFARFQKEIDMPELRNLYKDRKVLITVGGLKPRKGQDLVIRALAILKKHRNDFHYCIIGKGGFEEYLRNIVHEENLESNVTFLGELDGDRLVKYFQLCDIYVHTPRLIDWNFEGFGIVYLEASACGKPIVATNSGGIRNAVIDGKTGIIVPENDIDRIAQAIEKLLDDQSLRSNLGQNGREYARKNDWSRIGQKFLNLYSEVS</sequence>
<keyword evidence="3" id="KW-0808">Transferase</keyword>
<dbReference type="InterPro" id="IPR050194">
    <property type="entry name" value="Glycosyltransferase_grp1"/>
</dbReference>
<evidence type="ECO:0000313" key="3">
    <source>
        <dbReference type="EMBL" id="KKR07952.1"/>
    </source>
</evidence>
<accession>A0A837HU18</accession>
<dbReference type="Pfam" id="PF00534">
    <property type="entry name" value="Glycos_transf_1"/>
    <property type="match status" value="1"/>
</dbReference>
<dbReference type="InterPro" id="IPR028098">
    <property type="entry name" value="Glyco_trans_4-like_N"/>
</dbReference>
<dbReference type="Pfam" id="PF13439">
    <property type="entry name" value="Glyco_transf_4"/>
    <property type="match status" value="1"/>
</dbReference>
<evidence type="ECO:0000313" key="4">
    <source>
        <dbReference type="Proteomes" id="UP000033996"/>
    </source>
</evidence>
<dbReference type="SUPFAM" id="SSF53756">
    <property type="entry name" value="UDP-Glycosyltransferase/glycogen phosphorylase"/>
    <property type="match status" value="1"/>
</dbReference>
<dbReference type="PANTHER" id="PTHR45947">
    <property type="entry name" value="SULFOQUINOVOSYL TRANSFERASE SQD2"/>
    <property type="match status" value="1"/>
</dbReference>
<feature type="domain" description="Glycosyl transferase family 1" evidence="1">
    <location>
        <begin position="181"/>
        <end position="346"/>
    </location>
</feature>
<evidence type="ECO:0000259" key="1">
    <source>
        <dbReference type="Pfam" id="PF00534"/>
    </source>
</evidence>
<evidence type="ECO:0000259" key="2">
    <source>
        <dbReference type="Pfam" id="PF13439"/>
    </source>
</evidence>
<organism evidence="3 4">
    <name type="scientific">Candidatus Yanofskybacteria bacterium GW2011_GWD1_39_16</name>
    <dbReference type="NCBI Taxonomy" id="1619030"/>
    <lineage>
        <taxon>Bacteria</taxon>
        <taxon>Candidatus Yanofskyibacteriota</taxon>
    </lineage>
</organism>
<proteinExistence type="predicted"/>
<protein>
    <submittedName>
        <fullName evidence="3">Glycosyl transferase group 1</fullName>
    </submittedName>
</protein>
<feature type="domain" description="Glycosyltransferase subfamily 4-like N-terminal" evidence="2">
    <location>
        <begin position="81"/>
        <end position="168"/>
    </location>
</feature>
<reference evidence="3 4" key="1">
    <citation type="journal article" date="2015" name="Nature">
        <title>rRNA introns, odd ribosomes, and small enigmatic genomes across a large radiation of phyla.</title>
        <authorList>
            <person name="Brown C.T."/>
            <person name="Hug L.A."/>
            <person name="Thomas B.C."/>
            <person name="Sharon I."/>
            <person name="Castelle C.J."/>
            <person name="Singh A."/>
            <person name="Wilkins M.J."/>
            <person name="Williams K.H."/>
            <person name="Banfield J.F."/>
        </authorList>
    </citation>
    <scope>NUCLEOTIDE SEQUENCE [LARGE SCALE GENOMIC DNA]</scope>
</reference>
<dbReference type="EMBL" id="LBWL01000018">
    <property type="protein sequence ID" value="KKR07952.1"/>
    <property type="molecule type" value="Genomic_DNA"/>
</dbReference>
<gene>
    <name evidence="3" type="ORF">UT35_C0018G0005</name>
</gene>
<comment type="caution">
    <text evidence="3">The sequence shown here is derived from an EMBL/GenBank/DDBJ whole genome shotgun (WGS) entry which is preliminary data.</text>
</comment>